<comment type="caution">
    <text evidence="1">The sequence shown here is derived from an EMBL/GenBank/DDBJ whole genome shotgun (WGS) entry which is preliminary data.</text>
</comment>
<organism evidence="1 2">
    <name type="scientific">Anisodus acutangulus</name>
    <dbReference type="NCBI Taxonomy" id="402998"/>
    <lineage>
        <taxon>Eukaryota</taxon>
        <taxon>Viridiplantae</taxon>
        <taxon>Streptophyta</taxon>
        <taxon>Embryophyta</taxon>
        <taxon>Tracheophyta</taxon>
        <taxon>Spermatophyta</taxon>
        <taxon>Magnoliopsida</taxon>
        <taxon>eudicotyledons</taxon>
        <taxon>Gunneridae</taxon>
        <taxon>Pentapetalae</taxon>
        <taxon>asterids</taxon>
        <taxon>lamiids</taxon>
        <taxon>Solanales</taxon>
        <taxon>Solanaceae</taxon>
        <taxon>Solanoideae</taxon>
        <taxon>Hyoscyameae</taxon>
        <taxon>Anisodus</taxon>
    </lineage>
</organism>
<dbReference type="EMBL" id="JAJAGQ010000011">
    <property type="protein sequence ID" value="KAJ8548951.1"/>
    <property type="molecule type" value="Genomic_DNA"/>
</dbReference>
<protein>
    <recommendedName>
        <fullName evidence="3">LIM zinc-binding domain-containing protein</fullName>
    </recommendedName>
</protein>
<name>A0A9Q1M461_9SOLA</name>
<keyword evidence="2" id="KW-1185">Reference proteome</keyword>
<sequence length="68" mass="8042">MRTFFHPECFLCRACGVPITEYKEGYQDIYYNNILIPTPMFINVMRITKLREEKNIRSSVNNVDEAHA</sequence>
<dbReference type="Proteomes" id="UP001152561">
    <property type="component" value="Unassembled WGS sequence"/>
</dbReference>
<gene>
    <name evidence="1" type="ORF">K7X08_030917</name>
</gene>
<dbReference type="OrthoDB" id="1112565at2759"/>
<evidence type="ECO:0008006" key="3">
    <source>
        <dbReference type="Google" id="ProtNLM"/>
    </source>
</evidence>
<accession>A0A9Q1M461</accession>
<reference evidence="2" key="1">
    <citation type="journal article" date="2023" name="Proc. Natl. Acad. Sci. U.S.A.">
        <title>Genomic and structural basis for evolution of tropane alkaloid biosynthesis.</title>
        <authorList>
            <person name="Wanga Y.-J."/>
            <person name="Taina T."/>
            <person name="Yua J.-Y."/>
            <person name="Lia J."/>
            <person name="Xua B."/>
            <person name="Chenc J."/>
            <person name="D'Auriad J.C."/>
            <person name="Huanga J.-P."/>
            <person name="Huanga S.-X."/>
        </authorList>
    </citation>
    <scope>NUCLEOTIDE SEQUENCE [LARGE SCALE GENOMIC DNA]</scope>
    <source>
        <strain evidence="2">cv. KIB-2019</strain>
    </source>
</reference>
<evidence type="ECO:0000313" key="2">
    <source>
        <dbReference type="Proteomes" id="UP001152561"/>
    </source>
</evidence>
<dbReference type="AlphaFoldDB" id="A0A9Q1M461"/>
<evidence type="ECO:0000313" key="1">
    <source>
        <dbReference type="EMBL" id="KAJ8548951.1"/>
    </source>
</evidence>
<proteinExistence type="predicted"/>